<dbReference type="SUPFAM" id="SSF52540">
    <property type="entry name" value="P-loop containing nucleoside triphosphate hydrolases"/>
    <property type="match status" value="4"/>
</dbReference>
<dbReference type="FunFam" id="1.20.140.100:FF:000004">
    <property type="entry name" value="Dynein axonemal heavy chain 6"/>
    <property type="match status" value="1"/>
</dbReference>
<evidence type="ECO:0000256" key="16">
    <source>
        <dbReference type="SAM" id="Coils"/>
    </source>
</evidence>
<dbReference type="FunFam" id="1.10.287.2620:FF:000002">
    <property type="entry name" value="Dynein heavy chain 2, axonemal"/>
    <property type="match status" value="1"/>
</dbReference>
<gene>
    <name evidence="18" type="ORF">KUF71_013457</name>
</gene>
<evidence type="ECO:0000256" key="6">
    <source>
        <dbReference type="ARBA" id="ARBA00022737"/>
    </source>
</evidence>
<dbReference type="Gene3D" id="1.10.8.1220">
    <property type="match status" value="1"/>
</dbReference>
<dbReference type="InterPro" id="IPR027417">
    <property type="entry name" value="P-loop_NTPase"/>
</dbReference>
<dbReference type="InterPro" id="IPR054354">
    <property type="entry name" value="DYNC2H1-like_lid"/>
</dbReference>
<dbReference type="Pfam" id="PF22597">
    <property type="entry name" value="DYN_lid"/>
    <property type="match status" value="1"/>
</dbReference>
<keyword evidence="10" id="KW-0243">Dynein</keyword>
<dbReference type="Gene3D" id="1.20.920.30">
    <property type="match status" value="1"/>
</dbReference>
<dbReference type="FunFam" id="1.10.8.720:FF:000001">
    <property type="entry name" value="dynein heavy chain 7, axonemal"/>
    <property type="match status" value="1"/>
</dbReference>
<evidence type="ECO:0000256" key="8">
    <source>
        <dbReference type="ARBA" id="ARBA00022840"/>
    </source>
</evidence>
<dbReference type="GO" id="GO:0045505">
    <property type="term" value="F:dynein intermediate chain binding"/>
    <property type="evidence" value="ECO:0007669"/>
    <property type="project" value="InterPro"/>
</dbReference>
<dbReference type="GO" id="GO:0005858">
    <property type="term" value="C:axonemal dynein complex"/>
    <property type="evidence" value="ECO:0007669"/>
    <property type="project" value="UniProtKB-ARBA"/>
</dbReference>
<dbReference type="Pfam" id="PF12774">
    <property type="entry name" value="AAA_6"/>
    <property type="match status" value="1"/>
</dbReference>
<dbReference type="InterPro" id="IPR035706">
    <property type="entry name" value="AAA_9"/>
</dbReference>
<dbReference type="GO" id="GO:0005524">
    <property type="term" value="F:ATP binding"/>
    <property type="evidence" value="ECO:0007669"/>
    <property type="project" value="UniProtKB-KW"/>
</dbReference>
<keyword evidence="11 16" id="KW-0175">Coiled coil</keyword>
<feature type="domain" description="AAA+ ATPase" evidence="17">
    <location>
        <begin position="1544"/>
        <end position="1692"/>
    </location>
</feature>
<evidence type="ECO:0000256" key="12">
    <source>
        <dbReference type="ARBA" id="ARBA00023069"/>
    </source>
</evidence>
<keyword evidence="5" id="KW-0493">Microtubule</keyword>
<dbReference type="GO" id="GO:0003341">
    <property type="term" value="P:cilium movement"/>
    <property type="evidence" value="ECO:0007669"/>
    <property type="project" value="UniProtKB-ARBA"/>
</dbReference>
<evidence type="ECO:0000259" key="17">
    <source>
        <dbReference type="SMART" id="SM00382"/>
    </source>
</evidence>
<keyword evidence="19" id="KW-1185">Reference proteome</keyword>
<keyword evidence="15" id="KW-0966">Cell projection</keyword>
<dbReference type="Gene3D" id="3.40.50.300">
    <property type="entry name" value="P-loop containing nucleotide triphosphate hydrolases"/>
    <property type="match status" value="5"/>
</dbReference>
<evidence type="ECO:0000256" key="9">
    <source>
        <dbReference type="ARBA" id="ARBA00022846"/>
    </source>
</evidence>
<evidence type="ECO:0000256" key="7">
    <source>
        <dbReference type="ARBA" id="ARBA00022741"/>
    </source>
</evidence>
<dbReference type="Gene3D" id="1.20.58.1120">
    <property type="match status" value="1"/>
</dbReference>
<dbReference type="Gene3D" id="6.10.140.1060">
    <property type="match status" value="1"/>
</dbReference>
<evidence type="ECO:0000313" key="18">
    <source>
        <dbReference type="EMBL" id="KAK3925188.1"/>
    </source>
</evidence>
<dbReference type="Gene3D" id="1.20.920.20">
    <property type="match status" value="1"/>
</dbReference>
<comment type="similarity">
    <text evidence="3">Belongs to the dynein heavy chain family.</text>
</comment>
<dbReference type="Pfam" id="PF03028">
    <property type="entry name" value="Dynein_heavy"/>
    <property type="match status" value="1"/>
</dbReference>
<feature type="coiled-coil region" evidence="16">
    <location>
        <begin position="2390"/>
        <end position="2452"/>
    </location>
</feature>
<dbReference type="PANTHER" id="PTHR22878">
    <property type="entry name" value="DYNEIN HEAVY CHAIN 6, AXONEMAL-LIKE-RELATED"/>
    <property type="match status" value="1"/>
</dbReference>
<dbReference type="FunFam" id="1.20.58.1120:FF:000005">
    <property type="entry name" value="Dynein, axonemal, heavy chain 12"/>
    <property type="match status" value="1"/>
</dbReference>
<dbReference type="Pfam" id="PF12777">
    <property type="entry name" value="MT"/>
    <property type="match status" value="1"/>
</dbReference>
<dbReference type="InterPro" id="IPR013602">
    <property type="entry name" value="Dynein_heavy_linker"/>
</dbReference>
<organism evidence="18 19">
    <name type="scientific">Frankliniella fusca</name>
    <dbReference type="NCBI Taxonomy" id="407009"/>
    <lineage>
        <taxon>Eukaryota</taxon>
        <taxon>Metazoa</taxon>
        <taxon>Ecdysozoa</taxon>
        <taxon>Arthropoda</taxon>
        <taxon>Hexapoda</taxon>
        <taxon>Insecta</taxon>
        <taxon>Pterygota</taxon>
        <taxon>Neoptera</taxon>
        <taxon>Paraneoptera</taxon>
        <taxon>Thysanoptera</taxon>
        <taxon>Terebrantia</taxon>
        <taxon>Thripoidea</taxon>
        <taxon>Thripidae</taxon>
        <taxon>Frankliniella</taxon>
    </lineage>
</organism>
<evidence type="ECO:0000256" key="1">
    <source>
        <dbReference type="ARBA" id="ARBA00004230"/>
    </source>
</evidence>
<dbReference type="FunFam" id="3.10.490.20:FF:000001">
    <property type="entry name" value="dynein heavy chain 7, axonemal"/>
    <property type="match status" value="1"/>
</dbReference>
<evidence type="ECO:0000256" key="3">
    <source>
        <dbReference type="ARBA" id="ARBA00008887"/>
    </source>
</evidence>
<protein>
    <submittedName>
        <fullName evidence="18">Dynein heavy chain 7, axonemal</fullName>
    </submittedName>
</protein>
<dbReference type="InterPro" id="IPR042219">
    <property type="entry name" value="AAA_lid_11_sf"/>
</dbReference>
<dbReference type="GO" id="GO:0005874">
    <property type="term" value="C:microtubule"/>
    <property type="evidence" value="ECO:0007669"/>
    <property type="project" value="UniProtKB-KW"/>
</dbReference>
<dbReference type="Pfam" id="PF12781">
    <property type="entry name" value="AAA_9"/>
    <property type="match status" value="1"/>
</dbReference>
<accession>A0AAE1LMI9</accession>
<evidence type="ECO:0000256" key="4">
    <source>
        <dbReference type="ARBA" id="ARBA00022490"/>
    </source>
</evidence>
<dbReference type="FunFam" id="3.40.50.300:FF:001145">
    <property type="entry name" value="Putative dynein heavy chain"/>
    <property type="match status" value="1"/>
</dbReference>
<keyword evidence="7" id="KW-0547">Nucleotide-binding</keyword>
<dbReference type="Gene3D" id="3.10.490.20">
    <property type="match status" value="1"/>
</dbReference>
<dbReference type="FunFam" id="1.20.1270.280:FF:000001">
    <property type="entry name" value="dynein heavy chain 7, axonemal"/>
    <property type="match status" value="1"/>
</dbReference>
<evidence type="ECO:0000256" key="11">
    <source>
        <dbReference type="ARBA" id="ARBA00023054"/>
    </source>
</evidence>
<dbReference type="FunFam" id="3.40.50.300:FF:000044">
    <property type="entry name" value="Dynein heavy chain 5, axonemal"/>
    <property type="match status" value="1"/>
</dbReference>
<keyword evidence="13" id="KW-0505">Motor protein</keyword>
<dbReference type="InterPro" id="IPR041228">
    <property type="entry name" value="Dynein_C"/>
</dbReference>
<proteinExistence type="inferred from homology"/>
<reference evidence="18" key="2">
    <citation type="journal article" date="2023" name="BMC Genomics">
        <title>Pest status, molecular evolution, and epigenetic factors derived from the genome assembly of Frankliniella fusca, a thysanopteran phytovirus vector.</title>
        <authorList>
            <person name="Catto M.A."/>
            <person name="Labadie P.E."/>
            <person name="Jacobson A.L."/>
            <person name="Kennedy G.G."/>
            <person name="Srinivasan R."/>
            <person name="Hunt B.G."/>
        </authorList>
    </citation>
    <scope>NUCLEOTIDE SEQUENCE</scope>
    <source>
        <strain evidence="18">PL_HMW_Pooled</strain>
    </source>
</reference>
<feature type="domain" description="AAA+ ATPase" evidence="17">
    <location>
        <begin position="1199"/>
        <end position="1338"/>
    </location>
</feature>
<dbReference type="Pfam" id="PF08393">
    <property type="entry name" value="DHC_N2"/>
    <property type="match status" value="1"/>
</dbReference>
<evidence type="ECO:0000256" key="14">
    <source>
        <dbReference type="ARBA" id="ARBA00023212"/>
    </source>
</evidence>
<dbReference type="InterPro" id="IPR024743">
    <property type="entry name" value="Dynein_HC_stalk"/>
</dbReference>
<dbReference type="Gene3D" id="3.20.180.20">
    <property type="entry name" value="Dynein heavy chain, N-terminal domain 2"/>
    <property type="match status" value="1"/>
</dbReference>
<dbReference type="EMBL" id="JAHWGI010001220">
    <property type="protein sequence ID" value="KAK3925188.1"/>
    <property type="molecule type" value="Genomic_DNA"/>
</dbReference>
<comment type="caution">
    <text evidence="18">The sequence shown here is derived from an EMBL/GenBank/DDBJ whole genome shotgun (WGS) entry which is preliminary data.</text>
</comment>
<dbReference type="Pfam" id="PF18199">
    <property type="entry name" value="Dynein_C"/>
    <property type="match status" value="1"/>
</dbReference>
<dbReference type="SMART" id="SM00382">
    <property type="entry name" value="AAA"/>
    <property type="match status" value="3"/>
</dbReference>
<dbReference type="InterPro" id="IPR004273">
    <property type="entry name" value="Dynein_heavy_D6_P-loop"/>
</dbReference>
<dbReference type="GO" id="GO:0031514">
    <property type="term" value="C:motile cilium"/>
    <property type="evidence" value="ECO:0007669"/>
    <property type="project" value="UniProtKB-SubCell"/>
</dbReference>
<keyword evidence="6" id="KW-0677">Repeat</keyword>
<dbReference type="FunFam" id="1.20.920.30:FF:000002">
    <property type="entry name" value="Dynein axonemal heavy chain 3"/>
    <property type="match status" value="1"/>
</dbReference>
<keyword evidence="12" id="KW-0969">Cilium</keyword>
<dbReference type="InterPro" id="IPR042228">
    <property type="entry name" value="Dynein_linker_3"/>
</dbReference>
<dbReference type="GO" id="GO:0008569">
    <property type="term" value="F:minus-end-directed microtubule motor activity"/>
    <property type="evidence" value="ECO:0007669"/>
    <property type="project" value="InterPro"/>
</dbReference>
<dbReference type="InterPro" id="IPR043157">
    <property type="entry name" value="Dynein_AAA1S"/>
</dbReference>
<dbReference type="InterPro" id="IPR026983">
    <property type="entry name" value="DHC"/>
</dbReference>
<feature type="domain" description="AAA+ ATPase" evidence="17">
    <location>
        <begin position="918"/>
        <end position="1057"/>
    </location>
</feature>
<dbReference type="InterPro" id="IPR043160">
    <property type="entry name" value="Dynein_C_barrel"/>
</dbReference>
<dbReference type="PANTHER" id="PTHR22878:SF70">
    <property type="entry name" value="DYNEIN HEAVY CHAIN 2, AXONEMAL"/>
    <property type="match status" value="1"/>
</dbReference>
<dbReference type="Pfam" id="PF12775">
    <property type="entry name" value="AAA_7"/>
    <property type="match status" value="1"/>
</dbReference>
<dbReference type="FunFam" id="3.40.50.300:FF:001328">
    <property type="entry name" value="Dynein heavy chain 6, axonemal"/>
    <property type="match status" value="1"/>
</dbReference>
<dbReference type="InterPro" id="IPR042222">
    <property type="entry name" value="Dynein_2_N"/>
</dbReference>
<evidence type="ECO:0000256" key="15">
    <source>
        <dbReference type="ARBA" id="ARBA00023273"/>
    </source>
</evidence>
<dbReference type="Gene3D" id="1.10.8.720">
    <property type="entry name" value="Region D6 of dynein motor"/>
    <property type="match status" value="1"/>
</dbReference>
<dbReference type="InterPro" id="IPR003593">
    <property type="entry name" value="AAA+_ATPase"/>
</dbReference>
<dbReference type="Gene3D" id="1.20.1270.280">
    <property type="match status" value="1"/>
</dbReference>
<evidence type="ECO:0000256" key="5">
    <source>
        <dbReference type="ARBA" id="ARBA00022701"/>
    </source>
</evidence>
<sequence length="3609" mass="408769">MIFLNVVDSIATIAQELPSLETWVDVSSREELIPIKICEPYLAEMQARLLANLTRLFQPVKDHLDQLAGQFNVLYSDQLKAEIGDYLSESHEFEELREKIDYFNGFLDRISDMVLNEYFPVAKLCQYDVIRSLKTFATNFIETIVKDMVNEHKAENRKICEAFEEIVMRAQQVPADTAELMASGEYMLYATTTLMEELHERIRRQMEITTMFMELTGLDDEHMALNTAIVNWQTDIKKTFELNASLYEKYKVEFEEVLKARTDKLNEDTADLAPRLVIFNNMDSVDKLADYCENMRKFIKRLEEFDRDVAWINREETLMKFSVSNYPELDELKAIIMPFAELVFSCYKWKRTYRLWMDGTFEDLDGASMEEITDNFYKETQRMQKAYRQKIKQQVTENYKRRFKGNMDDPDVNNHPAPLKLCYQVLEQIKDFRSNVRLVTILCNPALTRRHWEEMNQILGKNITPDAGTTLRKMTELGLDPYMEEFEIVSVGALKERQLYENLRKMQSEWQGVTFTTNTYKETNIPILGSLDDVQALLDEHLIKTLSMRGSAFVKPHAAEVRAWYDLIVRVTATLEQWGRVQAGWMYLLPIFSSKDICAQMPAESDLFSDLDVVYRRIMLNVVRDPRVLETGGGAGVLEALTDCIESLEKINDGVNRYLEQKRLFFPRFFFLSNDEMLEILSETKDPLRVQPHLRKCFEGIARLEFDEELNIHAMFSSEEERIELCAPISTAEARGSVEKWLVRVEEQMLETLRDVIFRSWKVYPVHARESWVCEWPGQVVLCVSQVYWTAEVHNCLKSGHPRDLVKYHGKLEEQLNDIVALVRGRLQRQTRVTLGALVVIDVHAKDVVWDMAERGVSSEQDFQWLAQLRYYWEDNCLVRLINATVPYAYEYLGNTPRLVITPLTDRCYRTLIGAYHLHLNGAPEGPAGTGKTETTKDLAKALAVQCIVFNCSDGLDYIAMGKFFKGLASSGAWACFDEFNRIELEVLSVVAQQILCIIVAIQANQTTLNFEGTQLKLNPACYICITMNPGYAGRSELPDNLKVLFRTVAMMVPDYALIGEISLYSYGYVDARALSVKIVTTYRLCSEQLSSQSHYDYGMRAVKSVLSAAGNLKLKYPEEKEEVLLLRSIIDVNLPKFLNHDVPLFQGIISDLFPGVTLPDLDYSQMKEALGAVCASHNLQPVDYFVTKVVQTYEMMVVRHGFMLVGEPFSGKTCALHALAEALGLLAEQPGSAEVGVDLFTLNPKAITLGQLYGQFDPVSYEWSDGVVARAFREFAMAQDGRRKWLVFDGPVDAVWIENMNTVLDDNKKLCLTSGEVITMSPTMSMIFEVMDLLQASPATVSRCGMIYQEPGALGWRPLADSWLRAPPQLISALLDWLVPPCTQYLRRHCSQVLDAGVSNTVRGVLQLAEMLLDEATQAWDDFEKYVANWTHATFLYAGVWGFGGALDQASQEKFDEFYKELWRGNNEAHPVPESVGPVELSIPNEGTLYDYVFVYRQKGAWKHWPELLRSVKMVETINIQQMVVPTVESVKYSHLLEMHVRHGVPFLLAGPTGTGKSFYIQDLLMNRLDQEQYQPAFLTFTVQTSANQTQDLVLSKLHKRRRGQYGAPPGKKCVIFVDDMNMPQKEAYGAQPAIELLRQYFDHGNWFDLKDCSKLHLDGILLVTACGPPGGSRQDVYRRFLRHFKLYAINSFSEDSMTKIFTNVLQVGLRRTGFGQDAAQSIQCVVGATLEVYLASVRELRPTPAKSHYVFNLRDVGRVVQGCSLARKESVDSKRFFVNLWTHEILRVFYDRLVDDADRDWLFALIRQCVQAHFKESLDVCLENQCDEQGVVTREALETLIFGNFMDPDAAEDDKKYEEIARIQDFKSLAEAVMDEFNSSHKTKIDVVLFKYALVHLARVCRIIACPGGSGLLVGVGGSGRQSLTRLGNAIMGSTIFQPEITKNYGVNDWRDDLKQVLKESGGRGKDTVFLFNETQIKEELFLQDIDSLLNSGEVPNIFAVDEKQEILELVRLAAQGGNRNLDVSPLQVFAFFINRCKQKLHMMLCLSPIGPSFRSHLRLYPSLVNCCTIDWYEMWPEDALGMVATRYLSDVALDPTVRTNAVQACKYFHATAKMAADRFHAATGRKTYITSSAFLELIKSFASLTVAKQEEIMDARNRYMGGLDKLDFAAAQVAQMQTELTNLQPRLAQAVRESSKMLTIIEQETVKVEQATDLVREDEKVANAQAEASQALKSECEADLALAIPILEEAINALNTLKPQDITLVKSMKNPPDAVKMVMAAVCIMRDIPPDRVPDPASGRKILDYWGPSLKLLGDINFLQTLKDYDKDNIPPALMAKIRKEYLPNKDFKPSIVAKASSAAEGLCKWIIAMDMYDVVAKEVAPKKAKLEIAEREYAATMALLEEKRGQVRALEDKLAQLTEQLNEANERKQALQDDVALCESKLERANKLINGLGGEKARWSQAAKTLQMSYDCLAGDILVSCGVIAYLSTFTTPYRVEAVAKWRDHVIQLKIPASAEFSFVKVLGSEIKTQGWNIHGLPRDAFSIENAIIVDCSKRWSLMVDPQGQANKWIKGMEKANDLQVAKFSDPDYMKTVEACVSTGRPLLLENVMEELEAPLDPVLFRMTFSQGGMAYISLGDNVVEYSPNFRLYMTSRLRNPHYLPDVFNKVTIVNFALTVEGLEDQLLGIVVAKERPDLEDKRQSLIVQSAANRKALSDVEEMILKTLSQSKGNILEDETAIRVLDESKLLSEDITRKQEATRETEDKIESFRHNYQSIAKHSSSLYYCVTDLPNIDPMYQYSLAWFINIYITSIETANKSRDLERRLAFLTDTFTYNLYCNVCRSLFEKDKLLFSFILCTTVMLARRRLTKQELNFFLTGGVGLENPAPNPGKPWLPDKAWDEVCRVDEVPGFAGFRQAFVSGLGEWKRFYDLAEPQGAETPRAWTGGAEPTQFQRLICLRMLRPDKVTHAVSALVQSQLDKRYVLPPPFDIARSYEDSNCLAPLIFILSPGADPMAALLKFATKMGVANKFASISLGQGQGPIAAAMIKEAQAAGGWVCLQNCHVAESFMTPLEKIWEGLDTNNTALGFRLWLTSYPSAAFPAALLQNGVKMTNEPPTGLQQNLLRAYLSEPVKDPEFFEGCPGKDRVFVKLLYGICFFHAVVQERRKFGPIGWNIPYGFNESDFAISVRQLQMFINEYEQVPYQAISYLTGECNYGGRVTDDWDRRALVVILANFINESVVLDANYVFCPGGAQYGLPRKNDYREYLRHVEALPSLPPPEVYGLHANAGMTKDLQATRALVDAMLSVQGQVAVEGGQTEQVLLTIADDILAKLPPPFDVELAAQKFPVSYKESMNTVLVQEMERFNLLVGAVRRSLEELQRALRGLIVMSPELDAVAGSLLVSRVPAAWSRASYPSLKPLASYVTDLCERLRTLQHWHDSGRPSVFWLSGFFFTQAFLTGAMQDFARKYTIPIDQLTFDFQVLGTDSVASAPQDGVYCHRLFLEGARWDRGAGVLAEQLPKVLSDIMPIIWFKPTRKQELTEGRRYRCPLYRTSERRGVLSTTGHSTNFVLALLLDTDKPPNHWIQRGTALLSQLDDYTGTVIKLF</sequence>
<dbReference type="InterPro" id="IPR041466">
    <property type="entry name" value="Dynein_AAA5_ext"/>
</dbReference>
<dbReference type="FunFam" id="3.20.180.20:FF:000003">
    <property type="entry name" value="Dynein heavy chain 12, axonemal"/>
    <property type="match status" value="1"/>
</dbReference>
<keyword evidence="4" id="KW-0963">Cytoplasm</keyword>
<dbReference type="Pfam" id="PF18198">
    <property type="entry name" value="AAA_lid_11"/>
    <property type="match status" value="1"/>
</dbReference>
<dbReference type="Proteomes" id="UP001219518">
    <property type="component" value="Unassembled WGS sequence"/>
</dbReference>
<evidence type="ECO:0000256" key="13">
    <source>
        <dbReference type="ARBA" id="ARBA00023175"/>
    </source>
</evidence>
<keyword evidence="8" id="KW-0067">ATP-binding</keyword>
<dbReference type="Pfam" id="PF17852">
    <property type="entry name" value="Dynein_AAA_lid"/>
    <property type="match status" value="1"/>
</dbReference>
<evidence type="ECO:0000256" key="2">
    <source>
        <dbReference type="ARBA" id="ARBA00004430"/>
    </source>
</evidence>
<dbReference type="InterPro" id="IPR024317">
    <property type="entry name" value="Dynein_heavy_chain_D4_dom"/>
</dbReference>
<dbReference type="FunFam" id="3.40.50.300:FF:000362">
    <property type="entry name" value="Dynein, axonemal, heavy chain 6"/>
    <property type="match status" value="1"/>
</dbReference>
<dbReference type="FunFam" id="1.10.8.710:FF:000004">
    <property type="entry name" value="Dynein axonemal heavy chain 6"/>
    <property type="match status" value="1"/>
</dbReference>
<evidence type="ECO:0000256" key="10">
    <source>
        <dbReference type="ARBA" id="ARBA00023017"/>
    </source>
</evidence>
<evidence type="ECO:0000313" key="19">
    <source>
        <dbReference type="Proteomes" id="UP001219518"/>
    </source>
</evidence>
<dbReference type="FunFam" id="1.10.8.1220:FF:000001">
    <property type="entry name" value="Dynein axonemal heavy chain 5"/>
    <property type="match status" value="1"/>
</dbReference>
<dbReference type="Gene3D" id="1.20.140.100">
    <property type="entry name" value="Dynein heavy chain, N-terminal domain 2"/>
    <property type="match status" value="1"/>
</dbReference>
<keyword evidence="9" id="KW-0282">Flagellum</keyword>
<dbReference type="FunFam" id="3.40.50.300:FF:002141">
    <property type="entry name" value="Dynein heavy chain"/>
    <property type="match status" value="1"/>
</dbReference>
<keyword evidence="14" id="KW-0206">Cytoskeleton</keyword>
<name>A0AAE1LMI9_9NEOP</name>
<dbReference type="FunFam" id="1.20.920.20:FF:000006">
    <property type="entry name" value="Dynein, axonemal, heavy chain 6"/>
    <property type="match status" value="1"/>
</dbReference>
<dbReference type="Gene3D" id="1.10.8.710">
    <property type="match status" value="1"/>
</dbReference>
<dbReference type="GO" id="GO:0051959">
    <property type="term" value="F:dynein light intermediate chain binding"/>
    <property type="evidence" value="ECO:0007669"/>
    <property type="project" value="InterPro"/>
</dbReference>
<comment type="subcellular location">
    <subcellularLocation>
        <location evidence="1">Cell projection</location>
        <location evidence="1">Cilium</location>
        <location evidence="1">Flagellum</location>
    </subcellularLocation>
    <subcellularLocation>
        <location evidence="2">Cytoplasm</location>
        <location evidence="2">Cytoskeleton</location>
        <location evidence="2">Cilium axoneme</location>
    </subcellularLocation>
</comment>
<dbReference type="Gene3D" id="1.10.287.2620">
    <property type="match status" value="1"/>
</dbReference>
<dbReference type="InterPro" id="IPR041658">
    <property type="entry name" value="AAA_lid_11"/>
</dbReference>
<dbReference type="Gene3D" id="1.10.472.130">
    <property type="match status" value="1"/>
</dbReference>
<reference evidence="18" key="1">
    <citation type="submission" date="2021-07" db="EMBL/GenBank/DDBJ databases">
        <authorList>
            <person name="Catto M.A."/>
            <person name="Jacobson A."/>
            <person name="Kennedy G."/>
            <person name="Labadie P."/>
            <person name="Hunt B.G."/>
            <person name="Srinivasan R."/>
        </authorList>
    </citation>
    <scope>NUCLEOTIDE SEQUENCE</scope>
    <source>
        <strain evidence="18">PL_HMW_Pooled</strain>
        <tissue evidence="18">Head</tissue>
    </source>
</reference>
<dbReference type="InterPro" id="IPR035699">
    <property type="entry name" value="AAA_6"/>
</dbReference>
<dbReference type="Pfam" id="PF12780">
    <property type="entry name" value="AAA_8"/>
    <property type="match status" value="1"/>
</dbReference>